<dbReference type="InterPro" id="IPR045054">
    <property type="entry name" value="P4HA-like"/>
</dbReference>
<organism evidence="14 15">
    <name type="scientific">Seminavis robusta</name>
    <dbReference type="NCBI Taxonomy" id="568900"/>
    <lineage>
        <taxon>Eukaryota</taxon>
        <taxon>Sar</taxon>
        <taxon>Stramenopiles</taxon>
        <taxon>Ochrophyta</taxon>
        <taxon>Bacillariophyta</taxon>
        <taxon>Bacillariophyceae</taxon>
        <taxon>Bacillariophycidae</taxon>
        <taxon>Naviculales</taxon>
        <taxon>Naviculaceae</taxon>
        <taxon>Seminavis</taxon>
    </lineage>
</organism>
<evidence type="ECO:0000256" key="11">
    <source>
        <dbReference type="SAM" id="SignalP"/>
    </source>
</evidence>
<dbReference type="FunFam" id="2.60.120.620:FF:000031">
    <property type="entry name" value="Predicted protein"/>
    <property type="match status" value="1"/>
</dbReference>
<evidence type="ECO:0000256" key="3">
    <source>
        <dbReference type="ARBA" id="ARBA00004308"/>
    </source>
</evidence>
<dbReference type="OrthoDB" id="10259408at2759"/>
<keyword evidence="7" id="KW-1133">Transmembrane helix</keyword>
<sequence>MYDNMKQHLIIQAVLILLVERKSVTHADPTVATATVTNDGRSSSTGAASTGFETPIPGDDVDITIMNVAGADLGVPQTVDVRYPQEILAVIHEGRNYFEDWVKRDPFYAPVVELCKNQHENCALWAALGECEKNAAYMKHHCPIVCKSCEVLHHETKCPVDSTNIQEDEVAWRPGDLDKMFQRITTDPTIQELHQPTVLQRPTYANGDTEETATYNLGFWVVTLDNFLTQQETEQIVRLGHQAGFNRSASDVGKASQDGSFTRRFDEDRTSENTWCKRPCYEDPIVQRVLQKMYHVTQIHDKHAENLQILKYEPQQYYKPHIDYIFEEKSRMQGVRILTMYLYLSDVEEGGGTNFPQMDLTVMPKRGRALLWPSVLNEAPNSMDARTVHQALPVLKGIKYGANAWYHMRDFKTPLARGCA</sequence>
<evidence type="ECO:0000256" key="1">
    <source>
        <dbReference type="ARBA" id="ARBA00001961"/>
    </source>
</evidence>
<dbReference type="PANTHER" id="PTHR10869:SF235">
    <property type="entry name" value="PROCOLLAGEN-PROLINE 4-DIOXYGENASE"/>
    <property type="match status" value="1"/>
</dbReference>
<keyword evidence="4" id="KW-0812">Transmembrane</keyword>
<dbReference type="InterPro" id="IPR044862">
    <property type="entry name" value="Pro_4_hyd_alph_FE2OG_OXY"/>
</dbReference>
<gene>
    <name evidence="14" type="ORF">SEMRO_705_G190330.1</name>
</gene>
<dbReference type="GO" id="GO:0004656">
    <property type="term" value="F:procollagen-proline 4-dioxygenase activity"/>
    <property type="evidence" value="ECO:0007669"/>
    <property type="project" value="TreeGrafter"/>
</dbReference>
<dbReference type="InterPro" id="IPR006620">
    <property type="entry name" value="Pro_4_hyd_alph"/>
</dbReference>
<evidence type="ECO:0000313" key="15">
    <source>
        <dbReference type="Proteomes" id="UP001153069"/>
    </source>
</evidence>
<evidence type="ECO:0000256" key="10">
    <source>
        <dbReference type="ARBA" id="ARBA00023136"/>
    </source>
</evidence>
<dbReference type="AlphaFoldDB" id="A0A9N8HHG4"/>
<dbReference type="GO" id="GO:0016020">
    <property type="term" value="C:membrane"/>
    <property type="evidence" value="ECO:0007669"/>
    <property type="project" value="UniProtKB-SubCell"/>
</dbReference>
<dbReference type="SMART" id="SM00254">
    <property type="entry name" value="ShKT"/>
    <property type="match status" value="1"/>
</dbReference>
<evidence type="ECO:0000259" key="12">
    <source>
        <dbReference type="PROSITE" id="PS51471"/>
    </source>
</evidence>
<dbReference type="Gene3D" id="2.60.120.620">
    <property type="entry name" value="q2cbj1_9rhob like domain"/>
    <property type="match status" value="1"/>
</dbReference>
<reference evidence="14" key="1">
    <citation type="submission" date="2020-06" db="EMBL/GenBank/DDBJ databases">
        <authorList>
            <consortium name="Plant Systems Biology data submission"/>
        </authorList>
    </citation>
    <scope>NUCLEOTIDE SEQUENCE</scope>
    <source>
        <strain evidence="14">D6</strain>
    </source>
</reference>
<dbReference type="PROSITE" id="PS51670">
    <property type="entry name" value="SHKT"/>
    <property type="match status" value="1"/>
</dbReference>
<evidence type="ECO:0000256" key="9">
    <source>
        <dbReference type="ARBA" id="ARBA00023004"/>
    </source>
</evidence>
<evidence type="ECO:0000313" key="14">
    <source>
        <dbReference type="EMBL" id="CAB9515288.1"/>
    </source>
</evidence>
<dbReference type="SMART" id="SM00702">
    <property type="entry name" value="P4Hc"/>
    <property type="match status" value="1"/>
</dbReference>
<dbReference type="GO" id="GO:0031418">
    <property type="term" value="F:L-ascorbic acid binding"/>
    <property type="evidence" value="ECO:0007669"/>
    <property type="project" value="InterPro"/>
</dbReference>
<comment type="caution">
    <text evidence="14">The sequence shown here is derived from an EMBL/GenBank/DDBJ whole genome shotgun (WGS) entry which is preliminary data.</text>
</comment>
<keyword evidence="5" id="KW-0479">Metal-binding</keyword>
<name>A0A9N8HHG4_9STRA</name>
<dbReference type="GO" id="GO:0005783">
    <property type="term" value="C:endoplasmic reticulum"/>
    <property type="evidence" value="ECO:0007669"/>
    <property type="project" value="TreeGrafter"/>
</dbReference>
<protein>
    <submittedName>
        <fullName evidence="14">Prolyl 4-hydroxylase subunit alpha-1</fullName>
    </submittedName>
</protein>
<feature type="domain" description="Fe2OG dioxygenase" evidence="12">
    <location>
        <begin position="303"/>
        <end position="408"/>
    </location>
</feature>
<keyword evidence="10" id="KW-0472">Membrane</keyword>
<feature type="signal peptide" evidence="11">
    <location>
        <begin position="1"/>
        <end position="27"/>
    </location>
</feature>
<dbReference type="PANTHER" id="PTHR10869">
    <property type="entry name" value="PROLYL 4-HYDROXYLASE ALPHA SUBUNIT"/>
    <property type="match status" value="1"/>
</dbReference>
<feature type="chain" id="PRO_5040233000" evidence="11">
    <location>
        <begin position="28"/>
        <end position="420"/>
    </location>
</feature>
<evidence type="ECO:0000256" key="7">
    <source>
        <dbReference type="ARBA" id="ARBA00022989"/>
    </source>
</evidence>
<evidence type="ECO:0000256" key="4">
    <source>
        <dbReference type="ARBA" id="ARBA00022692"/>
    </source>
</evidence>
<evidence type="ECO:0000256" key="8">
    <source>
        <dbReference type="ARBA" id="ARBA00023002"/>
    </source>
</evidence>
<evidence type="ECO:0000256" key="6">
    <source>
        <dbReference type="ARBA" id="ARBA00022964"/>
    </source>
</evidence>
<keyword evidence="9" id="KW-0408">Iron</keyword>
<dbReference type="Pfam" id="PF01549">
    <property type="entry name" value="ShK"/>
    <property type="match status" value="1"/>
</dbReference>
<dbReference type="InterPro" id="IPR005123">
    <property type="entry name" value="Oxoglu/Fe-dep_dioxygenase_dom"/>
</dbReference>
<dbReference type="PROSITE" id="PS51471">
    <property type="entry name" value="FE2OG_OXY"/>
    <property type="match status" value="1"/>
</dbReference>
<comment type="subcellular location">
    <subcellularLocation>
        <location evidence="3">Endomembrane system</location>
    </subcellularLocation>
    <subcellularLocation>
        <location evidence="2">Membrane</location>
        <topology evidence="2">Single-pass membrane protein</topology>
    </subcellularLocation>
</comment>
<accession>A0A9N8HHG4</accession>
<keyword evidence="11" id="KW-0732">Signal</keyword>
<feature type="domain" description="ShKT" evidence="13">
    <location>
        <begin position="115"/>
        <end position="149"/>
    </location>
</feature>
<dbReference type="EMBL" id="CAICTM010000704">
    <property type="protein sequence ID" value="CAB9515288.1"/>
    <property type="molecule type" value="Genomic_DNA"/>
</dbReference>
<evidence type="ECO:0000256" key="5">
    <source>
        <dbReference type="ARBA" id="ARBA00022723"/>
    </source>
</evidence>
<comment type="cofactor">
    <cofactor evidence="1">
        <name>L-ascorbate</name>
        <dbReference type="ChEBI" id="CHEBI:38290"/>
    </cofactor>
</comment>
<proteinExistence type="predicted"/>
<dbReference type="InterPro" id="IPR003582">
    <property type="entry name" value="ShKT_dom"/>
</dbReference>
<keyword evidence="6" id="KW-0223">Dioxygenase</keyword>
<keyword evidence="15" id="KW-1185">Reference proteome</keyword>
<dbReference type="Proteomes" id="UP001153069">
    <property type="component" value="Unassembled WGS sequence"/>
</dbReference>
<dbReference type="GO" id="GO:0005506">
    <property type="term" value="F:iron ion binding"/>
    <property type="evidence" value="ECO:0007669"/>
    <property type="project" value="InterPro"/>
</dbReference>
<keyword evidence="8" id="KW-0560">Oxidoreductase</keyword>
<dbReference type="Pfam" id="PF13640">
    <property type="entry name" value="2OG-FeII_Oxy_3"/>
    <property type="match status" value="1"/>
</dbReference>
<evidence type="ECO:0000256" key="2">
    <source>
        <dbReference type="ARBA" id="ARBA00004167"/>
    </source>
</evidence>
<evidence type="ECO:0000259" key="13">
    <source>
        <dbReference type="PROSITE" id="PS51670"/>
    </source>
</evidence>